<proteinExistence type="predicted"/>
<evidence type="ECO:0000256" key="1">
    <source>
        <dbReference type="SAM" id="MobiDB-lite"/>
    </source>
</evidence>
<gene>
    <name evidence="3" type="ORF">GZ78_17920</name>
</gene>
<dbReference type="Proteomes" id="UP000028073">
    <property type="component" value="Unassembled WGS sequence"/>
</dbReference>
<evidence type="ECO:0000313" key="4">
    <source>
        <dbReference type="Proteomes" id="UP000028073"/>
    </source>
</evidence>
<evidence type="ECO:0000256" key="2">
    <source>
        <dbReference type="SAM" id="SignalP"/>
    </source>
</evidence>
<dbReference type="RefSeq" id="WP_152558784.1">
    <property type="nucleotide sequence ID" value="NZ_JOKH01000003.1"/>
</dbReference>
<keyword evidence="4" id="KW-1185">Reference proteome</keyword>
<evidence type="ECO:0000313" key="3">
    <source>
        <dbReference type="EMBL" id="KEQ17606.1"/>
    </source>
</evidence>
<keyword evidence="2" id="KW-0732">Signal</keyword>
<feature type="signal peptide" evidence="2">
    <location>
        <begin position="1"/>
        <end position="25"/>
    </location>
</feature>
<name>A0A081NGN3_9GAMM</name>
<protein>
    <recommendedName>
        <fullName evidence="5">Ig-like domain-containing protein</fullName>
    </recommendedName>
</protein>
<dbReference type="AlphaFoldDB" id="A0A081NGN3"/>
<dbReference type="EMBL" id="JOKH01000003">
    <property type="protein sequence ID" value="KEQ17606.1"/>
    <property type="molecule type" value="Genomic_DNA"/>
</dbReference>
<organism evidence="3 4">
    <name type="scientific">Endozoicomonas numazuensis</name>
    <dbReference type="NCBI Taxonomy" id="1137799"/>
    <lineage>
        <taxon>Bacteria</taxon>
        <taxon>Pseudomonadati</taxon>
        <taxon>Pseudomonadota</taxon>
        <taxon>Gammaproteobacteria</taxon>
        <taxon>Oceanospirillales</taxon>
        <taxon>Endozoicomonadaceae</taxon>
        <taxon>Endozoicomonas</taxon>
    </lineage>
</organism>
<feature type="region of interest" description="Disordered" evidence="1">
    <location>
        <begin position="147"/>
        <end position="166"/>
    </location>
</feature>
<feature type="chain" id="PRO_5001760794" description="Ig-like domain-containing protein" evidence="2">
    <location>
        <begin position="26"/>
        <end position="346"/>
    </location>
</feature>
<accession>A0A081NGN3</accession>
<sequence>MRSVRMALYSAIGAFLVLSMTHAVAKNACWVTTYANSSYNVDALTEVMEGSDDVPLCVTDSPVGSGIEVGHVGYQGEVGNEVLACLYKDSSGSNTYSYEFQWLSTNHIQLQQAKTYKPSLKDPAGITTTIFISKLVFEFCDEQTGEPEISAQGGMSQEASSSNGEKTLGGATVAMQRPNRCMESRVEKVRGEKRRYFSFGTKSSDGKRCELDESRYYEAVGTDSNHTQQSTIQAQAVPAPQTKECQFPEYVKGHTFVCKFDKGTDNGHYWIKDGKEKKHKAEDLGECARYNNKVRFCMDTKRHCIMGRKVKHDNSHNRNFCYICNSDTNAEAASLDWNNIPCMDGK</sequence>
<comment type="caution">
    <text evidence="3">The sequence shown here is derived from an EMBL/GenBank/DDBJ whole genome shotgun (WGS) entry which is preliminary data.</text>
</comment>
<reference evidence="3 4" key="1">
    <citation type="submission" date="2014-06" db="EMBL/GenBank/DDBJ databases">
        <title>Whole Genome Sequences of Three Symbiotic Endozoicomonas Bacteria.</title>
        <authorList>
            <person name="Neave M.J."/>
            <person name="Apprill A."/>
            <person name="Voolstra C.R."/>
        </authorList>
    </citation>
    <scope>NUCLEOTIDE SEQUENCE [LARGE SCALE GENOMIC DNA]</scope>
    <source>
        <strain evidence="3 4">DSM 25634</strain>
    </source>
</reference>
<evidence type="ECO:0008006" key="5">
    <source>
        <dbReference type="Google" id="ProtNLM"/>
    </source>
</evidence>
<feature type="compositionally biased region" description="Polar residues" evidence="1">
    <location>
        <begin position="153"/>
        <end position="165"/>
    </location>
</feature>